<dbReference type="InterPro" id="IPR016181">
    <property type="entry name" value="Acyl_CoA_acyltransferase"/>
</dbReference>
<evidence type="ECO:0000313" key="3">
    <source>
        <dbReference type="Proteomes" id="UP000031549"/>
    </source>
</evidence>
<proteinExistence type="predicted"/>
<dbReference type="AlphaFoldDB" id="A0A846HHZ9"/>
<dbReference type="PROSITE" id="PS51186">
    <property type="entry name" value="GNAT"/>
    <property type="match status" value="1"/>
</dbReference>
<keyword evidence="3" id="KW-1185">Reference proteome</keyword>
<dbReference type="Pfam" id="PF00583">
    <property type="entry name" value="Acetyltransf_1"/>
    <property type="match status" value="1"/>
</dbReference>
<dbReference type="InterPro" id="IPR000182">
    <property type="entry name" value="GNAT_dom"/>
</dbReference>
<dbReference type="SUPFAM" id="SSF55729">
    <property type="entry name" value="Acyl-CoA N-acyltransferases (Nat)"/>
    <property type="match status" value="1"/>
</dbReference>
<dbReference type="Proteomes" id="UP000031549">
    <property type="component" value="Unassembled WGS sequence"/>
</dbReference>
<keyword evidence="2" id="KW-0808">Transferase</keyword>
<gene>
    <name evidence="2" type="ORF">PI95_031885</name>
</gene>
<feature type="domain" description="N-acetyltransferase" evidence="1">
    <location>
        <begin position="1"/>
        <end position="150"/>
    </location>
</feature>
<reference evidence="2 3" key="1">
    <citation type="journal article" date="2015" name="Genome Announc.">
        <title>Draft Genome Sequence of Cyanobacterium Hassallia byssoidea Strain VB512170, Isolated from Monuments in India.</title>
        <authorList>
            <person name="Singh D."/>
            <person name="Chandrababunaidu M.M."/>
            <person name="Panda A."/>
            <person name="Sen D."/>
            <person name="Bhattacharyya S."/>
            <person name="Adhikary S.P."/>
            <person name="Tripathy S."/>
        </authorList>
    </citation>
    <scope>NUCLEOTIDE SEQUENCE [LARGE SCALE GENOMIC DNA]</scope>
    <source>
        <strain evidence="2 3">VB512170</strain>
    </source>
</reference>
<evidence type="ECO:0000259" key="1">
    <source>
        <dbReference type="PROSITE" id="PS51186"/>
    </source>
</evidence>
<protein>
    <submittedName>
        <fullName evidence="2">GNAT family N-acetyltransferase</fullName>
    </submittedName>
</protein>
<dbReference type="EMBL" id="JTCM02000144">
    <property type="protein sequence ID" value="NEU76976.1"/>
    <property type="molecule type" value="Genomic_DNA"/>
</dbReference>
<comment type="caution">
    <text evidence="2">The sequence shown here is derived from an EMBL/GenBank/DDBJ whole genome shotgun (WGS) entry which is preliminary data.</text>
</comment>
<dbReference type="Gene3D" id="3.40.630.30">
    <property type="match status" value="1"/>
</dbReference>
<dbReference type="RefSeq" id="WP_039738573.1">
    <property type="nucleotide sequence ID" value="NZ_JTCM02000144.1"/>
</dbReference>
<organism evidence="2 3">
    <name type="scientific">Hassallia byssoidea VB512170</name>
    <dbReference type="NCBI Taxonomy" id="1304833"/>
    <lineage>
        <taxon>Bacteria</taxon>
        <taxon>Bacillati</taxon>
        <taxon>Cyanobacteriota</taxon>
        <taxon>Cyanophyceae</taxon>
        <taxon>Nostocales</taxon>
        <taxon>Tolypothrichaceae</taxon>
        <taxon>Hassallia</taxon>
    </lineage>
</organism>
<dbReference type="GO" id="GO:0016747">
    <property type="term" value="F:acyltransferase activity, transferring groups other than amino-acyl groups"/>
    <property type="evidence" value="ECO:0007669"/>
    <property type="project" value="InterPro"/>
</dbReference>
<dbReference type="CDD" id="cd04301">
    <property type="entry name" value="NAT_SF"/>
    <property type="match status" value="1"/>
</dbReference>
<evidence type="ECO:0000313" key="2">
    <source>
        <dbReference type="EMBL" id="NEU76976.1"/>
    </source>
</evidence>
<sequence>MTKELLSDAFGLLSEFLKEDEYYLDSSSAYGDGGNDALQSALELFLQHPEIGFVWLAYDDTKPVGVCVVCFAISTSIGAIVAKLDDVFVTKNMQNQKVGSTLITSLKEELRLLNIRRIDTSVHLHNNAARRFYEKHDFLRLNEERLSCQL</sequence>
<name>A0A846HHZ9_9CYAN</name>
<accession>A0A846HHZ9</accession>